<organism evidence="1 2">
    <name type="scientific">Lysinibacillus odysseyi 34hs-1 = NBRC 100172</name>
    <dbReference type="NCBI Taxonomy" id="1220589"/>
    <lineage>
        <taxon>Bacteria</taxon>
        <taxon>Bacillati</taxon>
        <taxon>Bacillota</taxon>
        <taxon>Bacilli</taxon>
        <taxon>Bacillales</taxon>
        <taxon>Bacillaceae</taxon>
        <taxon>Lysinibacillus</taxon>
    </lineage>
</organism>
<dbReference type="STRING" id="1220589.CD32_05275"/>
<sequence>MLTIQPTERLTGFRISGDYWDIDSLLTAIYEVMGDENRYFDFQGARNRILHVCLELRRATKGERHIEFVANGIHKGLEKEKEIIAPKKNVYFSVNILMPELIFTVVALNDFIRLHKEMIDLSMWNIHIATVRNFQAAVAAVLKDVWEKEHYAVFLQMLLSKQSFYFRYATQYVDVLNLEYLHLSIEERQSLMSAYALRLLVEDDSYIALKEQLMTTASTTKYAVHELNISIKYPETIDW</sequence>
<dbReference type="RefSeq" id="WP_036152038.1">
    <property type="nucleotide sequence ID" value="NZ_AVCX01000011.1"/>
</dbReference>
<gene>
    <name evidence="1" type="ORF">CD32_05275</name>
</gene>
<dbReference type="eggNOG" id="ENOG502Z97S">
    <property type="taxonomic scope" value="Bacteria"/>
</dbReference>
<dbReference type="InterPro" id="IPR054199">
    <property type="entry name" value="DUF6904"/>
</dbReference>
<proteinExistence type="predicted"/>
<dbReference type="EMBL" id="JPVP01000050">
    <property type="protein sequence ID" value="KGR86751.1"/>
    <property type="molecule type" value="Genomic_DNA"/>
</dbReference>
<dbReference type="OrthoDB" id="1999450at2"/>
<dbReference type="Proteomes" id="UP000030437">
    <property type="component" value="Unassembled WGS sequence"/>
</dbReference>
<protein>
    <submittedName>
        <fullName evidence="1">Uncharacterized protein</fullName>
    </submittedName>
</protein>
<dbReference type="Pfam" id="PF21845">
    <property type="entry name" value="DUF6904"/>
    <property type="match status" value="1"/>
</dbReference>
<evidence type="ECO:0000313" key="1">
    <source>
        <dbReference type="EMBL" id="KGR86751.1"/>
    </source>
</evidence>
<reference evidence="1 2" key="1">
    <citation type="submission" date="2014-02" db="EMBL/GenBank/DDBJ databases">
        <title>Draft genome sequence of Lysinibacillus odysseyi NBRC 100172.</title>
        <authorList>
            <person name="Zhang F."/>
            <person name="Wang G."/>
            <person name="Zhang L."/>
        </authorList>
    </citation>
    <scope>NUCLEOTIDE SEQUENCE [LARGE SCALE GENOMIC DNA]</scope>
    <source>
        <strain evidence="1 2">NBRC 100172</strain>
    </source>
</reference>
<name>A0A0A3IPV4_9BACI</name>
<comment type="caution">
    <text evidence="1">The sequence shown here is derived from an EMBL/GenBank/DDBJ whole genome shotgun (WGS) entry which is preliminary data.</text>
</comment>
<keyword evidence="2" id="KW-1185">Reference proteome</keyword>
<dbReference type="AlphaFoldDB" id="A0A0A3IPV4"/>
<evidence type="ECO:0000313" key="2">
    <source>
        <dbReference type="Proteomes" id="UP000030437"/>
    </source>
</evidence>
<accession>A0A0A3IPV4</accession>